<evidence type="ECO:0000256" key="2">
    <source>
        <dbReference type="PIRSR" id="PIRSR601461-2"/>
    </source>
</evidence>
<dbReference type="InterPro" id="IPR033121">
    <property type="entry name" value="PEPTIDASE_A1"/>
</dbReference>
<dbReference type="PROSITE" id="PS51767">
    <property type="entry name" value="PEPTIDASE_A1"/>
    <property type="match status" value="1"/>
</dbReference>
<comment type="similarity">
    <text evidence="1">Belongs to the peptidase A1 family.</text>
</comment>
<dbReference type="InterPro" id="IPR001461">
    <property type="entry name" value="Aspartic_peptidase_A1"/>
</dbReference>
<reference evidence="5" key="1">
    <citation type="journal article" date="2020" name="Fungal Divers.">
        <title>Resolving the Mortierellaceae phylogeny through synthesis of multi-gene phylogenetics and phylogenomics.</title>
        <authorList>
            <person name="Vandepol N."/>
            <person name="Liber J."/>
            <person name="Desiro A."/>
            <person name="Na H."/>
            <person name="Kennedy M."/>
            <person name="Barry K."/>
            <person name="Grigoriev I.V."/>
            <person name="Miller A.N."/>
            <person name="O'Donnell K."/>
            <person name="Stajich J.E."/>
            <person name="Bonito G."/>
        </authorList>
    </citation>
    <scope>NUCLEOTIDE SEQUENCE</scope>
    <source>
        <strain evidence="5">NRRL 2769</strain>
    </source>
</reference>
<keyword evidence="2" id="KW-1015">Disulfide bond</keyword>
<dbReference type="Gene3D" id="2.40.70.10">
    <property type="entry name" value="Acid Proteases"/>
    <property type="match status" value="2"/>
</dbReference>
<organism evidence="5 6">
    <name type="scientific">Entomortierella chlamydospora</name>
    <dbReference type="NCBI Taxonomy" id="101097"/>
    <lineage>
        <taxon>Eukaryota</taxon>
        <taxon>Fungi</taxon>
        <taxon>Fungi incertae sedis</taxon>
        <taxon>Mucoromycota</taxon>
        <taxon>Mortierellomycotina</taxon>
        <taxon>Mortierellomycetes</taxon>
        <taxon>Mortierellales</taxon>
        <taxon>Mortierellaceae</taxon>
        <taxon>Entomortierella</taxon>
    </lineage>
</organism>
<dbReference type="AlphaFoldDB" id="A0A9P6N183"/>
<dbReference type="PRINTS" id="PR00792">
    <property type="entry name" value="PEPSIN"/>
</dbReference>
<proteinExistence type="inferred from homology"/>
<evidence type="ECO:0000313" key="5">
    <source>
        <dbReference type="EMBL" id="KAG0021411.1"/>
    </source>
</evidence>
<comment type="caution">
    <text evidence="5">The sequence shown here is derived from an EMBL/GenBank/DDBJ whole genome shotgun (WGS) entry which is preliminary data.</text>
</comment>
<dbReference type="PANTHER" id="PTHR47966:SF51">
    <property type="entry name" value="BETA-SITE APP-CLEAVING ENZYME, ISOFORM A-RELATED"/>
    <property type="match status" value="1"/>
</dbReference>
<sequence length="407" mass="44571">MCKYGISGPQTERVKDVQCGRVPSESGVVQLPLIVPCAKFILSSKNCEECFGTTRYYSIASSTFRLNSEFENGTTSSPSSLPPSTSLPKADTNAWQITYGDFSRSEDFLARDDVTVNNLKSPHEGRSGKIGNGRGLKSGGREVLFGGIDELRIREGHRIVYTPVTRPDIYTRFKNITKGAKITNGAKIPRSNIAGIMDTGTTLMIVPDRLCTAIHDFIPGATKVLSYSWAIPCEYASSTSPFPEKELELEIENHRFATPFEDLVREAVDHADLGGQSTESDRATKPNVKSSTEQGLCFSGIQPSNANVMIIGDLFIKNTYMISDQENQQVGIAPLSFNSPEGVLPKNGSEIAERIQEPGINMRMGWAIIDDVDGEEALDQVPFTKVNSSKDENLPMTNSRIERLGVS</sequence>
<keyword evidence="6" id="KW-1185">Reference proteome</keyword>
<dbReference type="EMBL" id="JAAAID010000161">
    <property type="protein sequence ID" value="KAG0021411.1"/>
    <property type="molecule type" value="Genomic_DNA"/>
</dbReference>
<gene>
    <name evidence="5" type="ORF">BGZ80_002468</name>
</gene>
<feature type="domain" description="Peptidase A1" evidence="4">
    <location>
        <begin position="1"/>
        <end position="333"/>
    </location>
</feature>
<evidence type="ECO:0000259" key="4">
    <source>
        <dbReference type="PROSITE" id="PS51767"/>
    </source>
</evidence>
<dbReference type="GO" id="GO:0004190">
    <property type="term" value="F:aspartic-type endopeptidase activity"/>
    <property type="evidence" value="ECO:0007669"/>
    <property type="project" value="InterPro"/>
</dbReference>
<dbReference type="Pfam" id="PF00026">
    <property type="entry name" value="Asp"/>
    <property type="match status" value="1"/>
</dbReference>
<feature type="disulfide bond" evidence="2">
    <location>
        <begin position="233"/>
        <end position="297"/>
    </location>
</feature>
<protein>
    <recommendedName>
        <fullName evidence="4">Peptidase A1 domain-containing protein</fullName>
    </recommendedName>
</protein>
<dbReference type="GO" id="GO:0006508">
    <property type="term" value="P:proteolysis"/>
    <property type="evidence" value="ECO:0007669"/>
    <property type="project" value="InterPro"/>
</dbReference>
<evidence type="ECO:0000256" key="3">
    <source>
        <dbReference type="SAM" id="MobiDB-lite"/>
    </source>
</evidence>
<evidence type="ECO:0000313" key="6">
    <source>
        <dbReference type="Proteomes" id="UP000703661"/>
    </source>
</evidence>
<dbReference type="Proteomes" id="UP000703661">
    <property type="component" value="Unassembled WGS sequence"/>
</dbReference>
<accession>A0A9P6N183</accession>
<name>A0A9P6N183_9FUNG</name>
<feature type="region of interest" description="Disordered" evidence="3">
    <location>
        <begin position="387"/>
        <end position="407"/>
    </location>
</feature>
<dbReference type="SUPFAM" id="SSF50630">
    <property type="entry name" value="Acid proteases"/>
    <property type="match status" value="1"/>
</dbReference>
<dbReference type="PANTHER" id="PTHR47966">
    <property type="entry name" value="BETA-SITE APP-CLEAVING ENZYME, ISOFORM A-RELATED"/>
    <property type="match status" value="1"/>
</dbReference>
<evidence type="ECO:0000256" key="1">
    <source>
        <dbReference type="ARBA" id="ARBA00007447"/>
    </source>
</evidence>
<dbReference type="InterPro" id="IPR021109">
    <property type="entry name" value="Peptidase_aspartic_dom_sf"/>
</dbReference>